<evidence type="ECO:0000256" key="2">
    <source>
        <dbReference type="ARBA" id="ARBA00022692"/>
    </source>
</evidence>
<protein>
    <submittedName>
        <fullName evidence="7">FUSC family protein</fullName>
    </submittedName>
</protein>
<sequence>MRGRLPLRGVFRIGGLGDVWHKNALSAVITLAVPDAVLLLLDRLDLAVYTSAGAMCALYAHGLPYRVRARTLLGVATSMVVSVGVALTAAGLTRSAPVLVLVAALLAAAHKVACDAARIGPPGNLIFTFMSATCAFLPQRLGEIPLHLALVAAAAALAWLVCMAPAFVRPEGPQRTAVARALEAAVRLARAEGAAVARARHDAAAAVNAAWHTLLPSPEGPGRHALERLLARVEASLPAVSHDEAGLFASWAADVRRNRPVPEVSLGETGTAGLAGIALERAAPGGPGLLRMFHPASPLFPIGVRVAVGSALAGLVSLAAGVGHPYWAVVTAASVFQANATLSWHRALQRALGSVVGLLVFTALLPIGRTGALALVLLTLALQFCTEALMTRNYWLGTVCVTPMALLLTELPGYQPAWRLISDRWLDTAVGVVAGLLGCPLVTNRRSAGRIDAALRRVADAQAAARRLLAVGAGEPGEIARVRGLLVEALVELRRAADVAAGEWWQRALPEEQVARAEHEGHRLLARLAAPARDRVGCERTQD</sequence>
<evidence type="ECO:0000313" key="7">
    <source>
        <dbReference type="EMBL" id="GIH59917.1"/>
    </source>
</evidence>
<evidence type="ECO:0000259" key="6">
    <source>
        <dbReference type="Pfam" id="PF13515"/>
    </source>
</evidence>
<accession>A0ABQ4GEQ9</accession>
<dbReference type="EMBL" id="BOOF01000003">
    <property type="protein sequence ID" value="GIH59917.1"/>
    <property type="molecule type" value="Genomic_DNA"/>
</dbReference>
<proteinExistence type="predicted"/>
<organism evidence="7 8">
    <name type="scientific">Microbispora siamensis</name>
    <dbReference type="NCBI Taxonomy" id="564413"/>
    <lineage>
        <taxon>Bacteria</taxon>
        <taxon>Bacillati</taxon>
        <taxon>Actinomycetota</taxon>
        <taxon>Actinomycetes</taxon>
        <taxon>Streptosporangiales</taxon>
        <taxon>Streptosporangiaceae</taxon>
        <taxon>Microbispora</taxon>
    </lineage>
</organism>
<feature type="transmembrane region" description="Helical" evidence="5">
    <location>
        <begin position="299"/>
        <end position="320"/>
    </location>
</feature>
<dbReference type="InterPro" id="IPR049453">
    <property type="entry name" value="Memb_transporter_dom"/>
</dbReference>
<feature type="domain" description="Integral membrane bound transporter" evidence="6">
    <location>
        <begin position="312"/>
        <end position="437"/>
    </location>
</feature>
<comment type="subcellular location">
    <subcellularLocation>
        <location evidence="1">Membrane</location>
        <topology evidence="1">Multi-pass membrane protein</topology>
    </subcellularLocation>
</comment>
<feature type="transmembrane region" description="Helical" evidence="5">
    <location>
        <begin position="72"/>
        <end position="90"/>
    </location>
</feature>
<gene>
    <name evidence="7" type="ORF">Msi02_07340</name>
</gene>
<dbReference type="RefSeq" id="WP_239108094.1">
    <property type="nucleotide sequence ID" value="NZ_BOOF01000003.1"/>
</dbReference>
<evidence type="ECO:0000256" key="3">
    <source>
        <dbReference type="ARBA" id="ARBA00022989"/>
    </source>
</evidence>
<dbReference type="Pfam" id="PF13515">
    <property type="entry name" value="FUSC_2"/>
    <property type="match status" value="1"/>
</dbReference>
<keyword evidence="8" id="KW-1185">Reference proteome</keyword>
<name>A0ABQ4GEQ9_9ACTN</name>
<feature type="transmembrane region" description="Helical" evidence="5">
    <location>
        <begin position="425"/>
        <end position="443"/>
    </location>
</feature>
<feature type="transmembrane region" description="Helical" evidence="5">
    <location>
        <begin position="20"/>
        <end position="40"/>
    </location>
</feature>
<keyword evidence="3 5" id="KW-1133">Transmembrane helix</keyword>
<feature type="transmembrane region" description="Helical" evidence="5">
    <location>
        <begin position="394"/>
        <end position="413"/>
    </location>
</feature>
<evidence type="ECO:0000313" key="8">
    <source>
        <dbReference type="Proteomes" id="UP000660454"/>
    </source>
</evidence>
<keyword evidence="2 5" id="KW-0812">Transmembrane</keyword>
<evidence type="ECO:0000256" key="4">
    <source>
        <dbReference type="ARBA" id="ARBA00023136"/>
    </source>
</evidence>
<keyword evidence="4 5" id="KW-0472">Membrane</keyword>
<dbReference type="Proteomes" id="UP000660454">
    <property type="component" value="Unassembled WGS sequence"/>
</dbReference>
<feature type="transmembrane region" description="Helical" evidence="5">
    <location>
        <begin position="356"/>
        <end position="382"/>
    </location>
</feature>
<feature type="transmembrane region" description="Helical" evidence="5">
    <location>
        <begin position="148"/>
        <end position="168"/>
    </location>
</feature>
<evidence type="ECO:0000256" key="1">
    <source>
        <dbReference type="ARBA" id="ARBA00004141"/>
    </source>
</evidence>
<feature type="transmembrane region" description="Helical" evidence="5">
    <location>
        <begin position="46"/>
        <end position="65"/>
    </location>
</feature>
<comment type="caution">
    <text evidence="7">The sequence shown here is derived from an EMBL/GenBank/DDBJ whole genome shotgun (WGS) entry which is preliminary data.</text>
</comment>
<evidence type="ECO:0000256" key="5">
    <source>
        <dbReference type="SAM" id="Phobius"/>
    </source>
</evidence>
<reference evidence="7 8" key="1">
    <citation type="submission" date="2021-01" db="EMBL/GenBank/DDBJ databases">
        <title>Whole genome shotgun sequence of Microbispora siamensis NBRC 104113.</title>
        <authorList>
            <person name="Komaki H."/>
            <person name="Tamura T."/>
        </authorList>
    </citation>
    <scope>NUCLEOTIDE SEQUENCE [LARGE SCALE GENOMIC DNA]</scope>
    <source>
        <strain evidence="7 8">NBRC 104113</strain>
    </source>
</reference>